<dbReference type="InterPro" id="IPR029062">
    <property type="entry name" value="Class_I_gatase-like"/>
</dbReference>
<reference evidence="2 3" key="1">
    <citation type="submission" date="2020-08" db="EMBL/GenBank/DDBJ databases">
        <title>Sequencing the genomes of 1000 actinobacteria strains.</title>
        <authorList>
            <person name="Klenk H.-P."/>
        </authorList>
    </citation>
    <scope>NUCLEOTIDE SEQUENCE [LARGE SCALE GENOMIC DNA]</scope>
    <source>
        <strain evidence="2 3">DSM 45258</strain>
    </source>
</reference>
<dbReference type="CDD" id="cd01741">
    <property type="entry name" value="GATase1_1"/>
    <property type="match status" value="1"/>
</dbReference>
<dbReference type="SUPFAM" id="SSF52317">
    <property type="entry name" value="Class I glutamine amidotransferase-like"/>
    <property type="match status" value="1"/>
</dbReference>
<dbReference type="GO" id="GO:0003922">
    <property type="term" value="F:GMP synthase (glutamine-hydrolyzing) activity"/>
    <property type="evidence" value="ECO:0007669"/>
    <property type="project" value="UniProtKB-EC"/>
</dbReference>
<accession>A0A839RJS2</accession>
<evidence type="ECO:0000313" key="2">
    <source>
        <dbReference type="EMBL" id="MBB3036333.1"/>
    </source>
</evidence>
<dbReference type="EC" id="6.3.5.2" evidence="2"/>
<evidence type="ECO:0000313" key="3">
    <source>
        <dbReference type="Proteomes" id="UP000567922"/>
    </source>
</evidence>
<dbReference type="GO" id="GO:0005829">
    <property type="term" value="C:cytosol"/>
    <property type="evidence" value="ECO:0007669"/>
    <property type="project" value="TreeGrafter"/>
</dbReference>
<organism evidence="2 3">
    <name type="scientific">Hoyosella altamirensis</name>
    <dbReference type="NCBI Taxonomy" id="616997"/>
    <lineage>
        <taxon>Bacteria</taxon>
        <taxon>Bacillati</taxon>
        <taxon>Actinomycetota</taxon>
        <taxon>Actinomycetes</taxon>
        <taxon>Mycobacteriales</taxon>
        <taxon>Hoyosellaceae</taxon>
        <taxon>Hoyosella</taxon>
    </lineage>
</organism>
<dbReference type="InterPro" id="IPR017926">
    <property type="entry name" value="GATASE"/>
</dbReference>
<dbReference type="Pfam" id="PF00117">
    <property type="entry name" value="GATase"/>
    <property type="match status" value="1"/>
</dbReference>
<dbReference type="PANTHER" id="PTHR42695:SF5">
    <property type="entry name" value="GLUTAMINE AMIDOTRANSFERASE YLR126C-RELATED"/>
    <property type="match status" value="1"/>
</dbReference>
<dbReference type="PROSITE" id="PS51273">
    <property type="entry name" value="GATASE_TYPE_1"/>
    <property type="match status" value="1"/>
</dbReference>
<name>A0A839RJS2_9ACTN</name>
<gene>
    <name evidence="2" type="ORF">FHU29_000767</name>
</gene>
<comment type="caution">
    <text evidence="2">The sequence shown here is derived from an EMBL/GenBank/DDBJ whole genome shotgun (WGS) entry which is preliminary data.</text>
</comment>
<keyword evidence="3" id="KW-1185">Reference proteome</keyword>
<dbReference type="Proteomes" id="UP000567922">
    <property type="component" value="Unassembled WGS sequence"/>
</dbReference>
<dbReference type="EMBL" id="JACHWS010000001">
    <property type="protein sequence ID" value="MBB3036333.1"/>
    <property type="molecule type" value="Genomic_DNA"/>
</dbReference>
<dbReference type="PANTHER" id="PTHR42695">
    <property type="entry name" value="GLUTAMINE AMIDOTRANSFERASE YLR126C-RELATED"/>
    <property type="match status" value="1"/>
</dbReference>
<proteinExistence type="predicted"/>
<dbReference type="Gene3D" id="3.40.50.880">
    <property type="match status" value="1"/>
</dbReference>
<sequence length="240" mass="25762">MGERVVTVIENHPSCPLDLLEQSLAMVSLEVVRPYYGDTLPSCDDVGDGLIVLGGYQSAISDDDCPWLPKVRALLRDCVDASIPTLGICLGAQLLALACGGSVNIDADAGLEGGVAEIRWLPEANLDELFGRIAVCCNPMRSPSMHFDVVETLPASATLLGSSAMYPNQIFRIGRRAWGLQCHPEASFGTFRAWATDAATQESMSPSSFLRAYQDREPEIVATAHMVGRSFARVVGCSGR</sequence>
<dbReference type="RefSeq" id="WP_064440231.1">
    <property type="nucleotide sequence ID" value="NZ_BDDI01000007.1"/>
</dbReference>
<dbReference type="InterPro" id="IPR044992">
    <property type="entry name" value="ChyE-like"/>
</dbReference>
<feature type="domain" description="Glutamine amidotransferase" evidence="1">
    <location>
        <begin position="44"/>
        <end position="191"/>
    </location>
</feature>
<keyword evidence="2" id="KW-0436">Ligase</keyword>
<evidence type="ECO:0000259" key="1">
    <source>
        <dbReference type="Pfam" id="PF00117"/>
    </source>
</evidence>
<dbReference type="AlphaFoldDB" id="A0A839RJS2"/>
<protein>
    <submittedName>
        <fullName evidence="2">GMP synthase (Glutamine-hydrolyzing)</fullName>
        <ecNumber evidence="2">6.3.5.2</ecNumber>
    </submittedName>
</protein>